<reference evidence="1" key="1">
    <citation type="journal article" date="2019" name="Emerg. Microbes Infect.">
        <title>Comprehensive subspecies identification of 175 nontuberculous mycobacteria species based on 7547 genomic profiles.</title>
        <authorList>
            <person name="Matsumoto Y."/>
            <person name="Kinjo T."/>
            <person name="Motooka D."/>
            <person name="Nabeya D."/>
            <person name="Jung N."/>
            <person name="Uechi K."/>
            <person name="Horii T."/>
            <person name="Iida T."/>
            <person name="Fujita J."/>
            <person name="Nakamura S."/>
        </authorList>
    </citation>
    <scope>NUCLEOTIDE SEQUENCE [LARGE SCALE GENOMIC DNA]</scope>
    <source>
        <strain evidence="1">JCM 13671</strain>
    </source>
</reference>
<evidence type="ECO:0000313" key="2">
    <source>
        <dbReference type="Proteomes" id="UP000466931"/>
    </source>
</evidence>
<dbReference type="EMBL" id="AP022612">
    <property type="protein sequence ID" value="BBZ35969.1"/>
    <property type="molecule type" value="Genomic_DNA"/>
</dbReference>
<name>A0A7I7Y313_9MYCO</name>
<dbReference type="AlphaFoldDB" id="A0A7I7Y313"/>
<evidence type="ECO:0000313" key="1">
    <source>
        <dbReference type="EMBL" id="BBZ35969.1"/>
    </source>
</evidence>
<proteinExistence type="predicted"/>
<accession>A0A7I7Y313</accession>
<reference evidence="1" key="2">
    <citation type="submission" date="2020-02" db="EMBL/GenBank/DDBJ databases">
        <authorList>
            <person name="Matsumoto Y."/>
            <person name="Motooka D."/>
            <person name="Nakamura S."/>
        </authorList>
    </citation>
    <scope>NUCLEOTIDE SEQUENCE</scope>
    <source>
        <strain evidence="1">JCM 13671</strain>
    </source>
</reference>
<gene>
    <name evidence="1" type="ORF">MCNF_45740</name>
</gene>
<keyword evidence="2" id="KW-1185">Reference proteome</keyword>
<organism evidence="1 2">
    <name type="scientific">Mycolicibacterium confluentis</name>
    <dbReference type="NCBI Taxonomy" id="28047"/>
    <lineage>
        <taxon>Bacteria</taxon>
        <taxon>Bacillati</taxon>
        <taxon>Actinomycetota</taxon>
        <taxon>Actinomycetes</taxon>
        <taxon>Mycobacteriales</taxon>
        <taxon>Mycobacteriaceae</taxon>
        <taxon>Mycolicibacterium</taxon>
    </lineage>
</organism>
<protein>
    <submittedName>
        <fullName evidence="1">Uncharacterized protein</fullName>
    </submittedName>
</protein>
<dbReference type="Proteomes" id="UP000466931">
    <property type="component" value="Chromosome"/>
</dbReference>
<sequence length="87" mass="9632">MRRNDGEGAVGTVTEVMASIIARSARMLIGRLVERPGECVVPQSEDPHLCVRGAVYCTDTDWYRGLLLVACSYTCIFDPALSQRDRI</sequence>